<sequence>MKGLSRRALREVDVDTDVSPVLTDRREEDIKALTRVDEQVYETLREVFEGTSLLVDQRKVKLLLKLRTDVTVAWSQTRDAFIEIGRALNDVDRELDTLERDRFKVGFRRLFPFSETVASQFRAIARMVDEGHLPRELVPGSYGAAYQMALLTPGQRETAKSRGLIRPDVSRDALIAFRREVDAPALQGTRGVDPARMRAELTRLKRQRRRALIDLLALRRRIREVRSLLQDESA</sequence>
<keyword evidence="2" id="KW-1185">Reference proteome</keyword>
<accession>A0ABT9EDM1</accession>
<reference evidence="1 2" key="1">
    <citation type="submission" date="2023-08" db="EMBL/GenBank/DDBJ databases">
        <title>The draft genome sequence of Paracraurococcus sp. LOR1-02.</title>
        <authorList>
            <person name="Kingkaew E."/>
            <person name="Tanasupawat S."/>
        </authorList>
    </citation>
    <scope>NUCLEOTIDE SEQUENCE [LARGE SCALE GENOMIC DNA]</scope>
    <source>
        <strain evidence="1 2">LOR1-02</strain>
    </source>
</reference>
<dbReference type="RefSeq" id="WP_305108830.1">
    <property type="nucleotide sequence ID" value="NZ_JAUTWS010000146.1"/>
</dbReference>
<evidence type="ECO:0000313" key="1">
    <source>
        <dbReference type="EMBL" id="MDO9713985.1"/>
    </source>
</evidence>
<name>A0ABT9EDM1_9PROT</name>
<evidence type="ECO:0008006" key="3">
    <source>
        <dbReference type="Google" id="ProtNLM"/>
    </source>
</evidence>
<gene>
    <name evidence="1" type="ORF">Q7A36_37120</name>
</gene>
<evidence type="ECO:0000313" key="2">
    <source>
        <dbReference type="Proteomes" id="UP001243009"/>
    </source>
</evidence>
<dbReference type="Proteomes" id="UP001243009">
    <property type="component" value="Unassembled WGS sequence"/>
</dbReference>
<comment type="caution">
    <text evidence="1">The sequence shown here is derived from an EMBL/GenBank/DDBJ whole genome shotgun (WGS) entry which is preliminary data.</text>
</comment>
<proteinExistence type="predicted"/>
<dbReference type="EMBL" id="JAUTWS010000146">
    <property type="protein sequence ID" value="MDO9713985.1"/>
    <property type="molecule type" value="Genomic_DNA"/>
</dbReference>
<protein>
    <recommendedName>
        <fullName evidence="3">DUF3102 domain-containing protein</fullName>
    </recommendedName>
</protein>
<organism evidence="1 2">
    <name type="scientific">Paracraurococcus lichenis</name>
    <dbReference type="NCBI Taxonomy" id="3064888"/>
    <lineage>
        <taxon>Bacteria</taxon>
        <taxon>Pseudomonadati</taxon>
        <taxon>Pseudomonadota</taxon>
        <taxon>Alphaproteobacteria</taxon>
        <taxon>Acetobacterales</taxon>
        <taxon>Roseomonadaceae</taxon>
        <taxon>Paracraurococcus</taxon>
    </lineage>
</organism>